<dbReference type="Gene3D" id="3.20.20.80">
    <property type="entry name" value="Glycosidases"/>
    <property type="match status" value="1"/>
</dbReference>
<feature type="chain" id="PRO_5042826991" evidence="4">
    <location>
        <begin position="33"/>
        <end position="114"/>
    </location>
</feature>
<evidence type="ECO:0000256" key="4">
    <source>
        <dbReference type="SAM" id="SignalP"/>
    </source>
</evidence>
<keyword evidence="3" id="KW-0812">Transmembrane</keyword>
<dbReference type="AlphaFoldDB" id="A0AAN9IEY6"/>
<dbReference type="EMBL" id="JAYWIO010000004">
    <property type="protein sequence ID" value="KAK7270206.1"/>
    <property type="molecule type" value="Genomic_DNA"/>
</dbReference>
<protein>
    <submittedName>
        <fullName evidence="5">Uncharacterized protein</fullName>
    </submittedName>
</protein>
<reference evidence="5 6" key="1">
    <citation type="submission" date="2024-01" db="EMBL/GenBank/DDBJ databases">
        <title>The genomes of 5 underutilized Papilionoideae crops provide insights into root nodulation and disease resistanc.</title>
        <authorList>
            <person name="Yuan L."/>
        </authorList>
    </citation>
    <scope>NUCLEOTIDE SEQUENCE [LARGE SCALE GENOMIC DNA]</scope>
    <source>
        <strain evidence="5">ZHUSHIDOU_FW_LH</strain>
        <tissue evidence="5">Leaf</tissue>
    </source>
</reference>
<keyword evidence="3" id="KW-1133">Transmembrane helix</keyword>
<keyword evidence="2" id="KW-0378">Hydrolase</keyword>
<evidence type="ECO:0000256" key="2">
    <source>
        <dbReference type="ARBA" id="ARBA00022801"/>
    </source>
</evidence>
<sequence>MMMMMIEPAATYLSHALMLTLLILNLARGVLSADKYSRDDFPNDFVFGSGTSAYQVEGAANEDGRTPSIWDTFAHAGSVPSLALFSSYILTIPFCGMLMEQMEMSHVMSTTNIR</sequence>
<comment type="caution">
    <text evidence="5">The sequence shown here is derived from an EMBL/GenBank/DDBJ whole genome shotgun (WGS) entry which is preliminary data.</text>
</comment>
<keyword evidence="3" id="KW-0472">Membrane</keyword>
<organism evidence="5 6">
    <name type="scientific">Crotalaria pallida</name>
    <name type="common">Smooth rattlebox</name>
    <name type="synonym">Crotalaria striata</name>
    <dbReference type="NCBI Taxonomy" id="3830"/>
    <lineage>
        <taxon>Eukaryota</taxon>
        <taxon>Viridiplantae</taxon>
        <taxon>Streptophyta</taxon>
        <taxon>Embryophyta</taxon>
        <taxon>Tracheophyta</taxon>
        <taxon>Spermatophyta</taxon>
        <taxon>Magnoliopsida</taxon>
        <taxon>eudicotyledons</taxon>
        <taxon>Gunneridae</taxon>
        <taxon>Pentapetalae</taxon>
        <taxon>rosids</taxon>
        <taxon>fabids</taxon>
        <taxon>Fabales</taxon>
        <taxon>Fabaceae</taxon>
        <taxon>Papilionoideae</taxon>
        <taxon>50 kb inversion clade</taxon>
        <taxon>genistoids sensu lato</taxon>
        <taxon>core genistoids</taxon>
        <taxon>Crotalarieae</taxon>
        <taxon>Crotalaria</taxon>
    </lineage>
</organism>
<dbReference type="GO" id="GO:0005975">
    <property type="term" value="P:carbohydrate metabolic process"/>
    <property type="evidence" value="ECO:0007669"/>
    <property type="project" value="InterPro"/>
</dbReference>
<proteinExistence type="inferred from homology"/>
<dbReference type="InterPro" id="IPR001360">
    <property type="entry name" value="Glyco_hydro_1"/>
</dbReference>
<evidence type="ECO:0000313" key="5">
    <source>
        <dbReference type="EMBL" id="KAK7270206.1"/>
    </source>
</evidence>
<dbReference type="InterPro" id="IPR017853">
    <property type="entry name" value="GH"/>
</dbReference>
<keyword evidence="4" id="KW-0732">Signal</keyword>
<dbReference type="SUPFAM" id="SSF51445">
    <property type="entry name" value="(Trans)glycosidases"/>
    <property type="match status" value="1"/>
</dbReference>
<evidence type="ECO:0000313" key="6">
    <source>
        <dbReference type="Proteomes" id="UP001372338"/>
    </source>
</evidence>
<dbReference type="PROSITE" id="PS00653">
    <property type="entry name" value="GLYCOSYL_HYDROL_F1_2"/>
    <property type="match status" value="1"/>
</dbReference>
<comment type="similarity">
    <text evidence="1">Belongs to the glycosyl hydrolase 1 family.</text>
</comment>
<evidence type="ECO:0000256" key="1">
    <source>
        <dbReference type="ARBA" id="ARBA00010838"/>
    </source>
</evidence>
<gene>
    <name evidence="5" type="ORF">RIF29_23182</name>
</gene>
<dbReference type="InterPro" id="IPR033132">
    <property type="entry name" value="GH_1_N_CS"/>
</dbReference>
<evidence type="ECO:0000256" key="3">
    <source>
        <dbReference type="SAM" id="Phobius"/>
    </source>
</evidence>
<feature type="signal peptide" evidence="4">
    <location>
        <begin position="1"/>
        <end position="32"/>
    </location>
</feature>
<dbReference type="Pfam" id="PF00232">
    <property type="entry name" value="Glyco_hydro_1"/>
    <property type="match status" value="1"/>
</dbReference>
<keyword evidence="6" id="KW-1185">Reference proteome</keyword>
<dbReference type="Proteomes" id="UP001372338">
    <property type="component" value="Unassembled WGS sequence"/>
</dbReference>
<name>A0AAN9IEY6_CROPI</name>
<dbReference type="GO" id="GO:0004553">
    <property type="term" value="F:hydrolase activity, hydrolyzing O-glycosyl compounds"/>
    <property type="evidence" value="ECO:0007669"/>
    <property type="project" value="InterPro"/>
</dbReference>
<accession>A0AAN9IEY6</accession>
<feature type="transmembrane region" description="Helical" evidence="3">
    <location>
        <begin position="79"/>
        <end position="99"/>
    </location>
</feature>